<organism evidence="1 2">
    <name type="scientific">Myroides guanonis</name>
    <dbReference type="NCBI Taxonomy" id="1150112"/>
    <lineage>
        <taxon>Bacteria</taxon>
        <taxon>Pseudomonadati</taxon>
        <taxon>Bacteroidota</taxon>
        <taxon>Flavobacteriia</taxon>
        <taxon>Flavobacteriales</taxon>
        <taxon>Flavobacteriaceae</taxon>
        <taxon>Myroides</taxon>
    </lineage>
</organism>
<gene>
    <name evidence="1" type="ORF">SAMN04487893_10691</name>
</gene>
<sequence>MKKILFLALSSLIFASCSKSDDPFEGKKPKYNYSNGILFVNEGSFQGNDASIGFSSFDYNNIKTDIYNDDERKLGDVAQSIGFDTDKAFIVVNNSNKIEIVNRYSFINIATITENLNSPRYTAFADGKLYVTNMGSQSVSVYSLTDYSFIKDIPLGSPVENIVAQNNKLYVQKAAFGIGNSIAIIDSKTDEVIKSIELNDNVQGLIAHTGFVYAISSIENRSNFYKINATEDNIITTITTTKVPNAKNLRIDNNILYYTSNNNIHSWTTTATEVNDVPVVKVKGTGGFEFMYAFAVINNQFLVSNAKDFVKPSTVDVYNMEGKKINSFDTGKSTNHFYKN</sequence>
<keyword evidence="2" id="KW-1185">Reference proteome</keyword>
<dbReference type="PANTHER" id="PTHR47197">
    <property type="entry name" value="PROTEIN NIRF"/>
    <property type="match status" value="1"/>
</dbReference>
<accession>A0A1I3QRE0</accession>
<evidence type="ECO:0008006" key="3">
    <source>
        <dbReference type="Google" id="ProtNLM"/>
    </source>
</evidence>
<dbReference type="Gene3D" id="2.130.10.10">
    <property type="entry name" value="YVTN repeat-like/Quinoprotein amine dehydrogenase"/>
    <property type="match status" value="1"/>
</dbReference>
<proteinExistence type="predicted"/>
<evidence type="ECO:0000313" key="1">
    <source>
        <dbReference type="EMBL" id="SFJ36445.1"/>
    </source>
</evidence>
<dbReference type="EMBL" id="FORU01000006">
    <property type="protein sequence ID" value="SFJ36445.1"/>
    <property type="molecule type" value="Genomic_DNA"/>
</dbReference>
<dbReference type="OrthoDB" id="9773938at2"/>
<name>A0A1I3QRE0_9FLAO</name>
<dbReference type="RefSeq" id="WP_090678729.1">
    <property type="nucleotide sequence ID" value="NZ_FORU01000006.1"/>
</dbReference>
<dbReference type="InterPro" id="IPR015943">
    <property type="entry name" value="WD40/YVTN_repeat-like_dom_sf"/>
</dbReference>
<dbReference type="PANTHER" id="PTHR47197:SF3">
    <property type="entry name" value="DIHYDRO-HEME D1 DEHYDROGENASE"/>
    <property type="match status" value="1"/>
</dbReference>
<dbReference type="Proteomes" id="UP000243887">
    <property type="component" value="Unassembled WGS sequence"/>
</dbReference>
<reference evidence="2" key="1">
    <citation type="submission" date="2016-10" db="EMBL/GenBank/DDBJ databases">
        <authorList>
            <person name="Varghese N."/>
            <person name="Submissions S."/>
        </authorList>
    </citation>
    <scope>NUCLEOTIDE SEQUENCE [LARGE SCALE GENOMIC DNA]</scope>
    <source>
        <strain evidence="2">DSM 26542</strain>
    </source>
</reference>
<evidence type="ECO:0000313" key="2">
    <source>
        <dbReference type="Proteomes" id="UP000243887"/>
    </source>
</evidence>
<protein>
    <recommendedName>
        <fullName evidence="3">40-residue YVTN family beta-propeller repeat-containing protein</fullName>
    </recommendedName>
</protein>
<dbReference type="SUPFAM" id="SSF63825">
    <property type="entry name" value="YWTD domain"/>
    <property type="match status" value="1"/>
</dbReference>
<dbReference type="STRING" id="1150112.SAMN04487893_10691"/>
<dbReference type="InterPro" id="IPR051200">
    <property type="entry name" value="Host-pathogen_enzymatic-act"/>
</dbReference>
<dbReference type="AlphaFoldDB" id="A0A1I3QRE0"/>
<dbReference type="PROSITE" id="PS51257">
    <property type="entry name" value="PROKAR_LIPOPROTEIN"/>
    <property type="match status" value="1"/>
</dbReference>